<dbReference type="EMBL" id="PZKF01000008">
    <property type="protein sequence ID" value="PTE18317.1"/>
    <property type="molecule type" value="Genomic_DNA"/>
</dbReference>
<comment type="function">
    <text evidence="1 12">Required for the export of heme to the periplasm for the biogenesis of c-type cytochromes.</text>
</comment>
<dbReference type="InterPro" id="IPR007078">
    <property type="entry name" value="Haem_export_protD_CcmD"/>
</dbReference>
<evidence type="ECO:0000256" key="7">
    <source>
        <dbReference type="ARBA" id="ARBA00022519"/>
    </source>
</evidence>
<dbReference type="Pfam" id="PF04995">
    <property type="entry name" value="CcmD"/>
    <property type="match status" value="1"/>
</dbReference>
<proteinExistence type="inferred from homology"/>
<evidence type="ECO:0000256" key="12">
    <source>
        <dbReference type="RuleBase" id="RU363101"/>
    </source>
</evidence>
<dbReference type="OrthoDB" id="7874534at2"/>
<accession>A0A2T4JKM6</accession>
<evidence type="ECO:0000256" key="8">
    <source>
        <dbReference type="ARBA" id="ARBA00022692"/>
    </source>
</evidence>
<evidence type="ECO:0000256" key="2">
    <source>
        <dbReference type="ARBA" id="ARBA00004377"/>
    </source>
</evidence>
<evidence type="ECO:0000256" key="1">
    <source>
        <dbReference type="ARBA" id="ARBA00002442"/>
    </source>
</evidence>
<dbReference type="Proteomes" id="UP000241899">
    <property type="component" value="Unassembled WGS sequence"/>
</dbReference>
<evidence type="ECO:0000256" key="5">
    <source>
        <dbReference type="ARBA" id="ARBA00022448"/>
    </source>
</evidence>
<comment type="subcellular location">
    <subcellularLocation>
        <location evidence="2 12">Cell inner membrane</location>
        <topology evidence="2 12">Single-pass membrane protein</topology>
    </subcellularLocation>
</comment>
<keyword evidence="10 12" id="KW-1133">Transmembrane helix</keyword>
<keyword evidence="14" id="KW-1185">Reference proteome</keyword>
<name>A0A2T4JKM6_9RHOB</name>
<evidence type="ECO:0000256" key="11">
    <source>
        <dbReference type="ARBA" id="ARBA00023136"/>
    </source>
</evidence>
<evidence type="ECO:0000256" key="6">
    <source>
        <dbReference type="ARBA" id="ARBA00022475"/>
    </source>
</evidence>
<keyword evidence="5 12" id="KW-0813">Transport</keyword>
<dbReference type="NCBIfam" id="TIGR03141">
    <property type="entry name" value="cytochro_ccmD"/>
    <property type="match status" value="1"/>
</dbReference>
<keyword evidence="7 12" id="KW-0997">Cell inner membrane</keyword>
<keyword evidence="6 12" id="KW-1003">Cell membrane</keyword>
<dbReference type="AlphaFoldDB" id="A0A2T4JKM6"/>
<keyword evidence="11 12" id="KW-0472">Membrane</keyword>
<comment type="similarity">
    <text evidence="3 12">Belongs to the CcmD/CycX/HelD family.</text>
</comment>
<evidence type="ECO:0000256" key="4">
    <source>
        <dbReference type="ARBA" id="ARBA00016461"/>
    </source>
</evidence>
<evidence type="ECO:0000256" key="10">
    <source>
        <dbReference type="ARBA" id="ARBA00022989"/>
    </source>
</evidence>
<keyword evidence="9 12" id="KW-0201">Cytochrome c-type biogenesis</keyword>
<evidence type="ECO:0000313" key="13">
    <source>
        <dbReference type="EMBL" id="PTE18317.1"/>
    </source>
</evidence>
<reference evidence="13 14" key="1">
    <citation type="submission" date="2018-03" db="EMBL/GenBank/DDBJ databases">
        <title>Rhodobacter veldkampii.</title>
        <authorList>
            <person name="Meyer T.E."/>
            <person name="Miller S."/>
            <person name="Lodha T."/>
            <person name="Gandham S."/>
            <person name="Chintalapati S."/>
            <person name="Chintalapati V.R."/>
        </authorList>
    </citation>
    <scope>NUCLEOTIDE SEQUENCE [LARGE SCALE GENOMIC DNA]</scope>
    <source>
        <strain evidence="13 14">DSM 11550</strain>
    </source>
</reference>
<protein>
    <recommendedName>
        <fullName evidence="4 12">Heme exporter protein D</fullName>
    </recommendedName>
</protein>
<dbReference type="GO" id="GO:0015886">
    <property type="term" value="P:heme transport"/>
    <property type="evidence" value="ECO:0007669"/>
    <property type="project" value="InterPro"/>
</dbReference>
<evidence type="ECO:0000313" key="14">
    <source>
        <dbReference type="Proteomes" id="UP000241899"/>
    </source>
</evidence>
<comment type="caution">
    <text evidence="13">The sequence shown here is derived from an EMBL/GenBank/DDBJ whole genome shotgun (WGS) entry which is preliminary data.</text>
</comment>
<evidence type="ECO:0000256" key="3">
    <source>
        <dbReference type="ARBA" id="ARBA00008741"/>
    </source>
</evidence>
<keyword evidence="8 12" id="KW-0812">Transmembrane</keyword>
<evidence type="ECO:0000256" key="9">
    <source>
        <dbReference type="ARBA" id="ARBA00022748"/>
    </source>
</evidence>
<dbReference type="GO" id="GO:0017004">
    <property type="term" value="P:cytochrome complex assembly"/>
    <property type="evidence" value="ECO:0007669"/>
    <property type="project" value="UniProtKB-KW"/>
</dbReference>
<sequence length="53" mass="5472">MIPDLGKYAGAVLGSYAVTIALLLGLVAVTLWRSAKVKRALAAQEARMGQGDG</sequence>
<organism evidence="13 14">
    <name type="scientific">Phaeovulum veldkampii DSM 11550</name>
    <dbReference type="NCBI Taxonomy" id="1185920"/>
    <lineage>
        <taxon>Bacteria</taxon>
        <taxon>Pseudomonadati</taxon>
        <taxon>Pseudomonadota</taxon>
        <taxon>Alphaproteobacteria</taxon>
        <taxon>Rhodobacterales</taxon>
        <taxon>Paracoccaceae</taxon>
        <taxon>Phaeovulum</taxon>
    </lineage>
</organism>
<gene>
    <name evidence="13" type="primary">ccmD</name>
    <name evidence="13" type="ORF">C5F46_05090</name>
</gene>
<dbReference type="RefSeq" id="WP_107324279.1">
    <property type="nucleotide sequence ID" value="NZ_NHSP01000025.1"/>
</dbReference>
<feature type="transmembrane region" description="Helical" evidence="12">
    <location>
        <begin position="12"/>
        <end position="32"/>
    </location>
</feature>
<dbReference type="GO" id="GO:0005886">
    <property type="term" value="C:plasma membrane"/>
    <property type="evidence" value="ECO:0007669"/>
    <property type="project" value="UniProtKB-SubCell"/>
</dbReference>